<organism evidence="1 2">
    <name type="scientific">Candidatus Blautia faecavium</name>
    <dbReference type="NCBI Taxonomy" id="2838487"/>
    <lineage>
        <taxon>Bacteria</taxon>
        <taxon>Bacillati</taxon>
        <taxon>Bacillota</taxon>
        <taxon>Clostridia</taxon>
        <taxon>Lachnospirales</taxon>
        <taxon>Lachnospiraceae</taxon>
        <taxon>Blautia</taxon>
    </lineage>
</organism>
<dbReference type="EMBL" id="DWYZ01000137">
    <property type="protein sequence ID" value="HJB28540.1"/>
    <property type="molecule type" value="Genomic_DNA"/>
</dbReference>
<gene>
    <name evidence="1" type="ORF">IAA06_07065</name>
</gene>
<evidence type="ECO:0000313" key="2">
    <source>
        <dbReference type="Proteomes" id="UP000823842"/>
    </source>
</evidence>
<proteinExistence type="predicted"/>
<protein>
    <submittedName>
        <fullName evidence="1">Pseudouridine synthase</fullName>
    </submittedName>
</protein>
<accession>A0A9D2LS05</accession>
<reference evidence="1" key="2">
    <citation type="submission" date="2021-04" db="EMBL/GenBank/DDBJ databases">
        <authorList>
            <person name="Gilroy R."/>
        </authorList>
    </citation>
    <scope>NUCLEOTIDE SEQUENCE</scope>
    <source>
        <strain evidence="1">ChiSjej1B19-5720</strain>
    </source>
</reference>
<reference evidence="1" key="1">
    <citation type="journal article" date="2021" name="PeerJ">
        <title>Extensive microbial diversity within the chicken gut microbiome revealed by metagenomics and culture.</title>
        <authorList>
            <person name="Gilroy R."/>
            <person name="Ravi A."/>
            <person name="Getino M."/>
            <person name="Pursley I."/>
            <person name="Horton D.L."/>
            <person name="Alikhan N.F."/>
            <person name="Baker D."/>
            <person name="Gharbi K."/>
            <person name="Hall N."/>
            <person name="Watson M."/>
            <person name="Adriaenssens E.M."/>
            <person name="Foster-Nyarko E."/>
            <person name="Jarju S."/>
            <person name="Secka A."/>
            <person name="Antonio M."/>
            <person name="Oren A."/>
            <person name="Chaudhuri R.R."/>
            <person name="La Ragione R."/>
            <person name="Hildebrand F."/>
            <person name="Pallen M.J."/>
        </authorList>
    </citation>
    <scope>NUCLEOTIDE SEQUENCE</scope>
    <source>
        <strain evidence="1">ChiSjej1B19-5720</strain>
    </source>
</reference>
<sequence length="54" mass="6087">MNEKKCEFPKEDFVKEIDLSEEEISSYSGCSTRTQLCLTDCPWPFDGAYISAGS</sequence>
<evidence type="ECO:0000313" key="1">
    <source>
        <dbReference type="EMBL" id="HJB28540.1"/>
    </source>
</evidence>
<dbReference type="Proteomes" id="UP000823842">
    <property type="component" value="Unassembled WGS sequence"/>
</dbReference>
<comment type="caution">
    <text evidence="1">The sequence shown here is derived from an EMBL/GenBank/DDBJ whole genome shotgun (WGS) entry which is preliminary data.</text>
</comment>
<dbReference type="AlphaFoldDB" id="A0A9D2LS05"/>
<name>A0A9D2LS05_9FIRM</name>